<dbReference type="EMBL" id="JRPR02000001">
    <property type="protein sequence ID" value="TLD97869.1"/>
    <property type="molecule type" value="Genomic_DNA"/>
</dbReference>
<proteinExistence type="predicted"/>
<dbReference type="GO" id="GO:0046914">
    <property type="term" value="F:transition metal ion binding"/>
    <property type="evidence" value="ECO:0007669"/>
    <property type="project" value="InterPro"/>
</dbReference>
<reference evidence="3 4" key="1">
    <citation type="journal article" date="2014" name="Genome Announc.">
        <title>Draft genome sequences of eight enterohepatic helicobacter species isolated from both laboratory and wild rodents.</title>
        <authorList>
            <person name="Sheh A."/>
            <person name="Shen Z."/>
            <person name="Fox J.G."/>
        </authorList>
    </citation>
    <scope>NUCLEOTIDE SEQUENCE [LARGE SCALE GENOMIC DNA]</scope>
    <source>
        <strain evidence="3 4">MIT 09-6949</strain>
    </source>
</reference>
<keyword evidence="1" id="KW-0408">Iron</keyword>
<comment type="caution">
    <text evidence="3">The sequence shown here is derived from an EMBL/GenBank/DDBJ whole genome shotgun (WGS) entry which is preliminary data.</text>
</comment>
<dbReference type="InterPro" id="IPR008988">
    <property type="entry name" value="Transcriptional_repressor_C"/>
</dbReference>
<dbReference type="InterPro" id="IPR007167">
    <property type="entry name" value="Fe-transptr_FeoA-like"/>
</dbReference>
<organism evidence="3 4">
    <name type="scientific">Helicobacter jaachi</name>
    <dbReference type="NCBI Taxonomy" id="1677920"/>
    <lineage>
        <taxon>Bacteria</taxon>
        <taxon>Pseudomonadati</taxon>
        <taxon>Campylobacterota</taxon>
        <taxon>Epsilonproteobacteria</taxon>
        <taxon>Campylobacterales</taxon>
        <taxon>Helicobacteraceae</taxon>
        <taxon>Helicobacter</taxon>
    </lineage>
</organism>
<feature type="domain" description="Ferrous iron transporter FeoA-like" evidence="2">
    <location>
        <begin position="1"/>
        <end position="74"/>
    </location>
</feature>
<keyword evidence="4" id="KW-1185">Reference proteome</keyword>
<dbReference type="STRING" id="1677920.LS71_00030"/>
<evidence type="ECO:0000313" key="4">
    <source>
        <dbReference type="Proteomes" id="UP000029733"/>
    </source>
</evidence>
<name>A0A4U8TD05_9HELI</name>
<dbReference type="SMART" id="SM00899">
    <property type="entry name" value="FeoA"/>
    <property type="match status" value="1"/>
</dbReference>
<gene>
    <name evidence="3" type="ORF">LS71_001800</name>
</gene>
<dbReference type="Proteomes" id="UP000029733">
    <property type="component" value="Unassembled WGS sequence"/>
</dbReference>
<dbReference type="SUPFAM" id="SSF50037">
    <property type="entry name" value="C-terminal domain of transcriptional repressors"/>
    <property type="match status" value="1"/>
</dbReference>
<sequence length="80" mass="8926">MTLCDCSLGDVCKIVRCESQDSALKDRLMSFGIVKDKICKVMRYSLGRLAVAIMIDGTQVALRDSEARLIVVEPLRHEPN</sequence>
<evidence type="ECO:0000259" key="2">
    <source>
        <dbReference type="SMART" id="SM00899"/>
    </source>
</evidence>
<dbReference type="Pfam" id="PF04023">
    <property type="entry name" value="FeoA"/>
    <property type="match status" value="1"/>
</dbReference>
<evidence type="ECO:0000256" key="1">
    <source>
        <dbReference type="ARBA" id="ARBA00023004"/>
    </source>
</evidence>
<evidence type="ECO:0000313" key="3">
    <source>
        <dbReference type="EMBL" id="TLD97869.1"/>
    </source>
</evidence>
<accession>A0A4U8TD05</accession>
<dbReference type="OrthoDB" id="5334830at2"/>
<dbReference type="InterPro" id="IPR038157">
    <property type="entry name" value="FeoA_core_dom"/>
</dbReference>
<dbReference type="Gene3D" id="2.30.30.90">
    <property type="match status" value="1"/>
</dbReference>
<protein>
    <submittedName>
        <fullName evidence="3">Ferrous iron transport protein A</fullName>
    </submittedName>
</protein>
<dbReference type="AlphaFoldDB" id="A0A4U8TD05"/>